<dbReference type="GO" id="GO:0016787">
    <property type="term" value="F:hydrolase activity"/>
    <property type="evidence" value="ECO:0007669"/>
    <property type="project" value="UniProtKB-KW"/>
</dbReference>
<feature type="domain" description="Endoribonuclease YicC-like N-terminal" evidence="6">
    <location>
        <begin position="1"/>
        <end position="155"/>
    </location>
</feature>
<keyword evidence="9" id="KW-1185">Reference proteome</keyword>
<keyword evidence="3" id="KW-0255">Endonuclease</keyword>
<evidence type="ECO:0000256" key="1">
    <source>
        <dbReference type="ARBA" id="ARBA00001968"/>
    </source>
</evidence>
<evidence type="ECO:0000313" key="9">
    <source>
        <dbReference type="Proteomes" id="UP000002931"/>
    </source>
</evidence>
<sequence>MTGFAALKGALHPWSWSWDIRSVNARGLDMRIRVPDWVDGLEPAVRKAVSGAVARGNVTVGLRITRDADEGALAINPAGLDRALAMLAEINAAAARNGIELAGTSAADVAAMRGVVETAQTEDDTAPLLKALIADLPPLLSAFNDMRLHEGAALRDVLSAQLGEIESLVGEAETLLDARSEDQATTLKAAFARVMDSAETMDGTRIEQELALIAVKSDVREELDRLTAHVAQARSLLTGDEPRGRKLDFLMQEFNREANTLCSKAGFQPLTRIGLDLKALIDQMREQVQNIE</sequence>
<dbReference type="NCBIfam" id="TIGR00255">
    <property type="entry name" value="YicC/YloC family endoribonuclease"/>
    <property type="match status" value="1"/>
</dbReference>
<accession>A3VKB5</accession>
<organism evidence="8 9">
    <name type="scientific">Maritimibacter alkaliphilus HTCC2654</name>
    <dbReference type="NCBI Taxonomy" id="314271"/>
    <lineage>
        <taxon>Bacteria</taxon>
        <taxon>Pseudomonadati</taxon>
        <taxon>Pseudomonadota</taxon>
        <taxon>Alphaproteobacteria</taxon>
        <taxon>Rhodobacterales</taxon>
        <taxon>Roseobacteraceae</taxon>
        <taxon>Maritimibacter</taxon>
    </lineage>
</organism>
<dbReference type="InterPro" id="IPR005229">
    <property type="entry name" value="YicC/YloC-like"/>
</dbReference>
<evidence type="ECO:0000259" key="6">
    <source>
        <dbReference type="Pfam" id="PF03755"/>
    </source>
</evidence>
<dbReference type="GO" id="GO:0004521">
    <property type="term" value="F:RNA endonuclease activity"/>
    <property type="evidence" value="ECO:0007669"/>
    <property type="project" value="InterPro"/>
</dbReference>
<dbReference type="HOGENOM" id="CLU_076609_0_1_5"/>
<dbReference type="InterPro" id="IPR013551">
    <property type="entry name" value="YicC-like_C"/>
</dbReference>
<keyword evidence="2" id="KW-0540">Nuclease</keyword>
<name>A3VKB5_9RHOB</name>
<evidence type="ECO:0000256" key="3">
    <source>
        <dbReference type="ARBA" id="ARBA00022759"/>
    </source>
</evidence>
<dbReference type="InterPro" id="IPR013527">
    <property type="entry name" value="YicC-like_N"/>
</dbReference>
<protein>
    <submittedName>
        <fullName evidence="8">YicC family protein</fullName>
    </submittedName>
</protein>
<comment type="similarity">
    <text evidence="5">Belongs to the YicC/YloC family.</text>
</comment>
<dbReference type="eggNOG" id="COG1561">
    <property type="taxonomic scope" value="Bacteria"/>
</dbReference>
<proteinExistence type="inferred from homology"/>
<keyword evidence="4" id="KW-0378">Hydrolase</keyword>
<dbReference type="AlphaFoldDB" id="A3VKB5"/>
<dbReference type="PANTHER" id="PTHR30636">
    <property type="entry name" value="UPF0701 PROTEIN YICC"/>
    <property type="match status" value="1"/>
</dbReference>
<dbReference type="RefSeq" id="WP_008329001.1">
    <property type="nucleotide sequence ID" value="NZ_CH902578.1"/>
</dbReference>
<dbReference type="STRING" id="314271.RB2654_04401"/>
<comment type="cofactor">
    <cofactor evidence="1">
        <name>a divalent metal cation</name>
        <dbReference type="ChEBI" id="CHEBI:60240"/>
    </cofactor>
</comment>
<comment type="caution">
    <text evidence="8">The sequence shown here is derived from an EMBL/GenBank/DDBJ whole genome shotgun (WGS) entry which is preliminary data.</text>
</comment>
<evidence type="ECO:0000256" key="5">
    <source>
        <dbReference type="ARBA" id="ARBA00035648"/>
    </source>
</evidence>
<dbReference type="OrthoDB" id="9771229at2"/>
<dbReference type="Proteomes" id="UP000002931">
    <property type="component" value="Unassembled WGS sequence"/>
</dbReference>
<evidence type="ECO:0000313" key="8">
    <source>
        <dbReference type="EMBL" id="EAQ11239.1"/>
    </source>
</evidence>
<reference evidence="8 9" key="1">
    <citation type="journal article" date="2010" name="J. Bacteriol.">
        <title>Genome sequences of Pelagibaca bermudensis HTCC2601T and Maritimibacter alkaliphilus HTCC2654T, the type strains of two marine Roseobacter genera.</title>
        <authorList>
            <person name="Thrash J.C."/>
            <person name="Cho J.C."/>
            <person name="Ferriera S."/>
            <person name="Johnson J."/>
            <person name="Vergin K.L."/>
            <person name="Giovannoni S.J."/>
        </authorList>
    </citation>
    <scope>NUCLEOTIDE SEQUENCE [LARGE SCALE GENOMIC DNA]</scope>
    <source>
        <strain evidence="8 9">HTCC2654</strain>
    </source>
</reference>
<dbReference type="PANTHER" id="PTHR30636:SF3">
    <property type="entry name" value="UPF0701 PROTEIN YICC"/>
    <property type="match status" value="1"/>
</dbReference>
<evidence type="ECO:0000256" key="4">
    <source>
        <dbReference type="ARBA" id="ARBA00022801"/>
    </source>
</evidence>
<evidence type="ECO:0000259" key="7">
    <source>
        <dbReference type="Pfam" id="PF08340"/>
    </source>
</evidence>
<dbReference type="Pfam" id="PF03755">
    <property type="entry name" value="YicC-like_N"/>
    <property type="match status" value="1"/>
</dbReference>
<feature type="domain" description="Endoribonuclease YicC-like C-terminal" evidence="7">
    <location>
        <begin position="177"/>
        <end position="292"/>
    </location>
</feature>
<gene>
    <name evidence="8" type="ORF">RB2654_04401</name>
</gene>
<dbReference type="Pfam" id="PF08340">
    <property type="entry name" value="YicC-like_C"/>
    <property type="match status" value="1"/>
</dbReference>
<dbReference type="EMBL" id="AAMT01000017">
    <property type="protein sequence ID" value="EAQ11239.1"/>
    <property type="molecule type" value="Genomic_DNA"/>
</dbReference>
<evidence type="ECO:0000256" key="2">
    <source>
        <dbReference type="ARBA" id="ARBA00022722"/>
    </source>
</evidence>